<sequence>MASQNDEMAEPTRPAKRIKIGNSMAQINFSKTIAISNPYTSPTSLSDQIRISIFDQELSVLSNSVDFRFKLPTNPQPDEPERLMRVIFHHPLFPSTQLEFHSGPMSQAAKVSEIQSSEKKIKTSLETPSIDGESPSENGDIGLLNGLRTTLEERSFLGSMLGTSWSQENDEELGVQDYQDHNSESNLGASEYNPFILGGLDPDEGSFLEF</sequence>
<gene>
    <name evidence="1" type="ORF">N7463_007830</name>
</gene>
<keyword evidence="2" id="KW-1185">Reference proteome</keyword>
<dbReference type="OrthoDB" id="4355837at2759"/>
<dbReference type="EMBL" id="JAPWDS010000003">
    <property type="protein sequence ID" value="KAJ5504956.1"/>
    <property type="molecule type" value="Genomic_DNA"/>
</dbReference>
<dbReference type="CDD" id="cd11605">
    <property type="entry name" value="RWD_DRWD_ELF-like"/>
    <property type="match status" value="1"/>
</dbReference>
<accession>A0A9W9XXW9</accession>
<reference evidence="1" key="1">
    <citation type="submission" date="2022-12" db="EMBL/GenBank/DDBJ databases">
        <authorList>
            <person name="Petersen C."/>
        </authorList>
    </citation>
    <scope>NUCLEOTIDE SEQUENCE</scope>
    <source>
        <strain evidence="1">IBT 29495</strain>
    </source>
</reference>
<name>A0A9W9XXW9_9EURO</name>
<proteinExistence type="predicted"/>
<reference evidence="1" key="2">
    <citation type="journal article" date="2023" name="IMA Fungus">
        <title>Comparative genomic study of the Penicillium genus elucidates a diverse pangenome and 15 lateral gene transfer events.</title>
        <authorList>
            <person name="Petersen C."/>
            <person name="Sorensen T."/>
            <person name="Nielsen M.R."/>
            <person name="Sondergaard T.E."/>
            <person name="Sorensen J.L."/>
            <person name="Fitzpatrick D.A."/>
            <person name="Frisvad J.C."/>
            <person name="Nielsen K.L."/>
        </authorList>
    </citation>
    <scope>NUCLEOTIDE SEQUENCE</scope>
    <source>
        <strain evidence="1">IBT 29495</strain>
    </source>
</reference>
<evidence type="ECO:0000313" key="1">
    <source>
        <dbReference type="EMBL" id="KAJ5504956.1"/>
    </source>
</evidence>
<organism evidence="1 2">
    <name type="scientific">Penicillium fimorum</name>
    <dbReference type="NCBI Taxonomy" id="1882269"/>
    <lineage>
        <taxon>Eukaryota</taxon>
        <taxon>Fungi</taxon>
        <taxon>Dikarya</taxon>
        <taxon>Ascomycota</taxon>
        <taxon>Pezizomycotina</taxon>
        <taxon>Eurotiomycetes</taxon>
        <taxon>Eurotiomycetidae</taxon>
        <taxon>Eurotiales</taxon>
        <taxon>Aspergillaceae</taxon>
        <taxon>Penicillium</taxon>
    </lineage>
</organism>
<comment type="caution">
    <text evidence="1">The sequence shown here is derived from an EMBL/GenBank/DDBJ whole genome shotgun (WGS) entry which is preliminary data.</text>
</comment>
<dbReference type="AlphaFoldDB" id="A0A9W9XXW9"/>
<evidence type="ECO:0000313" key="2">
    <source>
        <dbReference type="Proteomes" id="UP001149954"/>
    </source>
</evidence>
<dbReference type="Proteomes" id="UP001149954">
    <property type="component" value="Unassembled WGS sequence"/>
</dbReference>
<protein>
    <submittedName>
        <fullName evidence="1">Uncharacterized protein</fullName>
    </submittedName>
</protein>